<accession>A0A9X4L7Y5</accession>
<keyword evidence="1" id="KW-0732">Signal</keyword>
<dbReference type="PROSITE" id="PS51257">
    <property type="entry name" value="PROKAR_LIPOPROTEIN"/>
    <property type="match status" value="1"/>
</dbReference>
<reference evidence="2" key="1">
    <citation type="submission" date="2022-05" db="EMBL/GenBank/DDBJ databases">
        <title>Comparative genomics of Staphylococcus equorum isolates.</title>
        <authorList>
            <person name="Luelf R.H."/>
        </authorList>
    </citation>
    <scope>NUCLEOTIDE SEQUENCE</scope>
    <source>
        <strain evidence="2">TMW 2.2343</strain>
    </source>
</reference>
<feature type="chain" id="PRO_5040854752" description="Lipoprotein" evidence="1">
    <location>
        <begin position="21"/>
        <end position="140"/>
    </location>
</feature>
<proteinExistence type="predicted"/>
<comment type="caution">
    <text evidence="2">The sequence shown here is derived from an EMBL/GenBank/DDBJ whole genome shotgun (WGS) entry which is preliminary data.</text>
</comment>
<gene>
    <name evidence="2" type="ORF">M4L21_04920</name>
</gene>
<organism evidence="2 3">
    <name type="scientific">Staphylococcus equorum</name>
    <dbReference type="NCBI Taxonomy" id="246432"/>
    <lineage>
        <taxon>Bacteria</taxon>
        <taxon>Bacillati</taxon>
        <taxon>Bacillota</taxon>
        <taxon>Bacilli</taxon>
        <taxon>Bacillales</taxon>
        <taxon>Staphylococcaceae</taxon>
        <taxon>Staphylococcus</taxon>
    </lineage>
</organism>
<evidence type="ECO:0008006" key="4">
    <source>
        <dbReference type="Google" id="ProtNLM"/>
    </source>
</evidence>
<dbReference type="RefSeq" id="WP_057511936.1">
    <property type="nucleotide sequence ID" value="NZ_JAMBPV010000005.1"/>
</dbReference>
<sequence length="140" mass="15848">MMKKFLGISILLAISFIIVACGASGNEKSNKNESTNTEKQTSKEAQVNTLYGELTITSEKVNGSFYDSENRTKYIIDSEGNIKKIIDKSNKEQSPKKFMQNDAQKTKNISENVNKYHSKSLNKDYKVIQKKDVLIVVPYK</sequence>
<feature type="signal peptide" evidence="1">
    <location>
        <begin position="1"/>
        <end position="20"/>
    </location>
</feature>
<dbReference type="EMBL" id="JAMBPX010000003">
    <property type="protein sequence ID" value="MDG0858665.1"/>
    <property type="molecule type" value="Genomic_DNA"/>
</dbReference>
<evidence type="ECO:0000256" key="1">
    <source>
        <dbReference type="SAM" id="SignalP"/>
    </source>
</evidence>
<evidence type="ECO:0000313" key="2">
    <source>
        <dbReference type="EMBL" id="MDG0858665.1"/>
    </source>
</evidence>
<evidence type="ECO:0000313" key="3">
    <source>
        <dbReference type="Proteomes" id="UP001152302"/>
    </source>
</evidence>
<protein>
    <recommendedName>
        <fullName evidence="4">Lipoprotein</fullName>
    </recommendedName>
</protein>
<dbReference type="Proteomes" id="UP001152302">
    <property type="component" value="Unassembled WGS sequence"/>
</dbReference>
<dbReference type="AlphaFoldDB" id="A0A9X4L7Y5"/>
<name>A0A9X4L7Y5_9STAP</name>